<dbReference type="STRING" id="137265.SAMN05421684_7877"/>
<gene>
    <name evidence="1" type="ORF">SAMN05421684_7877</name>
</gene>
<reference evidence="2" key="1">
    <citation type="submission" date="2016-10" db="EMBL/GenBank/DDBJ databases">
        <authorList>
            <person name="Varghese N."/>
            <person name="Submissions S."/>
        </authorList>
    </citation>
    <scope>NUCLEOTIDE SEQUENCE [LARGE SCALE GENOMIC DNA]</scope>
    <source>
        <strain evidence="2">DSM 44718</strain>
    </source>
</reference>
<accession>A0A1H3URG1</accession>
<evidence type="ECO:0000313" key="2">
    <source>
        <dbReference type="Proteomes" id="UP000199632"/>
    </source>
</evidence>
<keyword evidence="2" id="KW-1185">Reference proteome</keyword>
<organism evidence="1 2">
    <name type="scientific">Asanoa ishikariensis</name>
    <dbReference type="NCBI Taxonomy" id="137265"/>
    <lineage>
        <taxon>Bacteria</taxon>
        <taxon>Bacillati</taxon>
        <taxon>Actinomycetota</taxon>
        <taxon>Actinomycetes</taxon>
        <taxon>Micromonosporales</taxon>
        <taxon>Micromonosporaceae</taxon>
        <taxon>Asanoa</taxon>
    </lineage>
</organism>
<dbReference type="EMBL" id="FNQB01000005">
    <property type="protein sequence ID" value="SDZ64928.1"/>
    <property type="molecule type" value="Genomic_DNA"/>
</dbReference>
<proteinExistence type="predicted"/>
<dbReference type="AlphaFoldDB" id="A0A1H3URG1"/>
<evidence type="ECO:0000313" key="1">
    <source>
        <dbReference type="EMBL" id="SDZ64928.1"/>
    </source>
</evidence>
<protein>
    <submittedName>
        <fullName evidence="1">Uncharacterized protein</fullName>
    </submittedName>
</protein>
<dbReference type="Proteomes" id="UP000199632">
    <property type="component" value="Unassembled WGS sequence"/>
</dbReference>
<sequence>MRRWTSPRLLSDCDSRARWEVLSNGEFWYIRDGQDGGRGAVLEFTSKEWVDLVAAVEAGRWPPWVTVLPDGGAEVRMPGNPFPVLIFDLAEVEAFAGSVRSQQRDLLPA</sequence>
<name>A0A1H3URG1_9ACTN</name>